<dbReference type="AlphaFoldDB" id="A0A843W093"/>
<accession>A0A843W093</accession>
<protein>
    <submittedName>
        <fullName evidence="1">Uncharacterized protein</fullName>
    </submittedName>
</protein>
<dbReference type="Proteomes" id="UP000652761">
    <property type="component" value="Unassembled WGS sequence"/>
</dbReference>
<proteinExistence type="predicted"/>
<keyword evidence="2" id="KW-1185">Reference proteome</keyword>
<comment type="caution">
    <text evidence="1">The sequence shown here is derived from an EMBL/GenBank/DDBJ whole genome shotgun (WGS) entry which is preliminary data.</text>
</comment>
<organism evidence="1 2">
    <name type="scientific">Colocasia esculenta</name>
    <name type="common">Wild taro</name>
    <name type="synonym">Arum esculentum</name>
    <dbReference type="NCBI Taxonomy" id="4460"/>
    <lineage>
        <taxon>Eukaryota</taxon>
        <taxon>Viridiplantae</taxon>
        <taxon>Streptophyta</taxon>
        <taxon>Embryophyta</taxon>
        <taxon>Tracheophyta</taxon>
        <taxon>Spermatophyta</taxon>
        <taxon>Magnoliopsida</taxon>
        <taxon>Liliopsida</taxon>
        <taxon>Araceae</taxon>
        <taxon>Aroideae</taxon>
        <taxon>Colocasieae</taxon>
        <taxon>Colocasia</taxon>
    </lineage>
</organism>
<evidence type="ECO:0000313" key="2">
    <source>
        <dbReference type="Proteomes" id="UP000652761"/>
    </source>
</evidence>
<evidence type="ECO:0000313" key="1">
    <source>
        <dbReference type="EMBL" id="MQM01496.1"/>
    </source>
</evidence>
<gene>
    <name evidence="1" type="ORF">Taro_034243</name>
</gene>
<sequence>MRHIDGRRAIVHGIQVSYINSLTPIVQVFPTLVAPAAAVGLLLLELHSSTTVVAVLLSLPRGAATTTLRWLLRLTLRLSTDGDHLSTYLKLTSSCRQITLFCRQMDWPIDSQPWLVDRVFANPFLEVDLAAADRWGSLVDRPQASRTPKLQKISVVVDRWTGLSTTNPSLSTGGIWSCRQVFLVVVVHVGSIGSIDKTIVRSIM</sequence>
<dbReference type="EMBL" id="NMUH01002687">
    <property type="protein sequence ID" value="MQM01496.1"/>
    <property type="molecule type" value="Genomic_DNA"/>
</dbReference>
<name>A0A843W093_COLES</name>
<reference evidence="1" key="1">
    <citation type="submission" date="2017-07" db="EMBL/GenBank/DDBJ databases">
        <title>Taro Niue Genome Assembly and Annotation.</title>
        <authorList>
            <person name="Atibalentja N."/>
            <person name="Keating K."/>
            <person name="Fields C.J."/>
        </authorList>
    </citation>
    <scope>NUCLEOTIDE SEQUENCE</scope>
    <source>
        <strain evidence="1">Niue_2</strain>
        <tissue evidence="1">Leaf</tissue>
    </source>
</reference>